<proteinExistence type="predicted"/>
<keyword evidence="2" id="KW-1185">Reference proteome</keyword>
<sequence>VEVTTPSNQMDLDQEIQVINPKDKNVIPEERPKWRIPELPPVPKGYPAPLKLLLRVQKLK</sequence>
<protein>
    <submittedName>
        <fullName evidence="1">Uncharacterized protein</fullName>
    </submittedName>
</protein>
<accession>A0A9Q3F5M8</accession>
<evidence type="ECO:0000313" key="1">
    <source>
        <dbReference type="EMBL" id="MBW0532969.1"/>
    </source>
</evidence>
<evidence type="ECO:0000313" key="2">
    <source>
        <dbReference type="Proteomes" id="UP000765509"/>
    </source>
</evidence>
<dbReference type="Proteomes" id="UP000765509">
    <property type="component" value="Unassembled WGS sequence"/>
</dbReference>
<comment type="caution">
    <text evidence="1">The sequence shown here is derived from an EMBL/GenBank/DDBJ whole genome shotgun (WGS) entry which is preliminary data.</text>
</comment>
<organism evidence="1 2">
    <name type="scientific">Austropuccinia psidii MF-1</name>
    <dbReference type="NCBI Taxonomy" id="1389203"/>
    <lineage>
        <taxon>Eukaryota</taxon>
        <taxon>Fungi</taxon>
        <taxon>Dikarya</taxon>
        <taxon>Basidiomycota</taxon>
        <taxon>Pucciniomycotina</taxon>
        <taxon>Pucciniomycetes</taxon>
        <taxon>Pucciniales</taxon>
        <taxon>Sphaerophragmiaceae</taxon>
        <taxon>Austropuccinia</taxon>
    </lineage>
</organism>
<feature type="non-terminal residue" evidence="1">
    <location>
        <position position="1"/>
    </location>
</feature>
<dbReference type="EMBL" id="AVOT02038168">
    <property type="protein sequence ID" value="MBW0532969.1"/>
    <property type="molecule type" value="Genomic_DNA"/>
</dbReference>
<reference evidence="1" key="1">
    <citation type="submission" date="2021-03" db="EMBL/GenBank/DDBJ databases">
        <title>Draft genome sequence of rust myrtle Austropuccinia psidii MF-1, a brazilian biotype.</title>
        <authorList>
            <person name="Quecine M.C."/>
            <person name="Pachon D.M.R."/>
            <person name="Bonatelli M.L."/>
            <person name="Correr F.H."/>
            <person name="Franceschini L.M."/>
            <person name="Leite T.F."/>
            <person name="Margarido G.R.A."/>
            <person name="Almeida C.A."/>
            <person name="Ferrarezi J.A."/>
            <person name="Labate C.A."/>
        </authorList>
    </citation>
    <scope>NUCLEOTIDE SEQUENCE</scope>
    <source>
        <strain evidence="1">MF-1</strain>
    </source>
</reference>
<gene>
    <name evidence="1" type="ORF">O181_072684</name>
</gene>
<name>A0A9Q3F5M8_9BASI</name>
<dbReference type="AlphaFoldDB" id="A0A9Q3F5M8"/>